<organism evidence="1 2">
    <name type="scientific">Persea americana</name>
    <name type="common">Avocado</name>
    <dbReference type="NCBI Taxonomy" id="3435"/>
    <lineage>
        <taxon>Eukaryota</taxon>
        <taxon>Viridiplantae</taxon>
        <taxon>Streptophyta</taxon>
        <taxon>Embryophyta</taxon>
        <taxon>Tracheophyta</taxon>
        <taxon>Spermatophyta</taxon>
        <taxon>Magnoliopsida</taxon>
        <taxon>Magnoliidae</taxon>
        <taxon>Laurales</taxon>
        <taxon>Lauraceae</taxon>
        <taxon>Persea</taxon>
    </lineage>
</organism>
<keyword evidence="2" id="KW-1185">Reference proteome</keyword>
<dbReference type="Proteomes" id="UP001234297">
    <property type="component" value="Chromosome 2"/>
</dbReference>
<dbReference type="EMBL" id="CM056810">
    <property type="protein sequence ID" value="KAJ8646696.1"/>
    <property type="molecule type" value="Genomic_DNA"/>
</dbReference>
<comment type="caution">
    <text evidence="1">The sequence shown here is derived from an EMBL/GenBank/DDBJ whole genome shotgun (WGS) entry which is preliminary data.</text>
</comment>
<evidence type="ECO:0000313" key="2">
    <source>
        <dbReference type="Proteomes" id="UP001234297"/>
    </source>
</evidence>
<reference evidence="1 2" key="1">
    <citation type="journal article" date="2022" name="Hortic Res">
        <title>A haplotype resolved chromosomal level avocado genome allows analysis of novel avocado genes.</title>
        <authorList>
            <person name="Nath O."/>
            <person name="Fletcher S.J."/>
            <person name="Hayward A."/>
            <person name="Shaw L.M."/>
            <person name="Masouleh A.K."/>
            <person name="Furtado A."/>
            <person name="Henry R.J."/>
            <person name="Mitter N."/>
        </authorList>
    </citation>
    <scope>NUCLEOTIDE SEQUENCE [LARGE SCALE GENOMIC DNA]</scope>
    <source>
        <strain evidence="2">cv. Hass</strain>
    </source>
</reference>
<evidence type="ECO:0000313" key="1">
    <source>
        <dbReference type="EMBL" id="KAJ8646696.1"/>
    </source>
</evidence>
<gene>
    <name evidence="1" type="ORF">MRB53_008444</name>
</gene>
<sequence>MANDIELVKIILDAGVDVNIRNAHNTIPLHVALARCAKLCVGFLLSAGANCNLQDDEGDNAFHIAADSAKMICENLEWIAVMLRYPNET</sequence>
<protein>
    <submittedName>
        <fullName evidence="1">Uncharacterized protein</fullName>
    </submittedName>
</protein>
<accession>A0ACC2MM33</accession>
<name>A0ACC2MM33_PERAE</name>
<proteinExistence type="predicted"/>